<keyword evidence="1" id="KW-0479">Metal-binding</keyword>
<dbReference type="SMART" id="SM00066">
    <property type="entry name" value="GAL4"/>
    <property type="match status" value="1"/>
</dbReference>
<dbReference type="GO" id="GO:0006351">
    <property type="term" value="P:DNA-templated transcription"/>
    <property type="evidence" value="ECO:0007669"/>
    <property type="project" value="InterPro"/>
</dbReference>
<accession>A0A9W9QH76</accession>
<feature type="compositionally biased region" description="Polar residues" evidence="8">
    <location>
        <begin position="374"/>
        <end position="398"/>
    </location>
</feature>
<evidence type="ECO:0000256" key="2">
    <source>
        <dbReference type="ARBA" id="ARBA00022833"/>
    </source>
</evidence>
<feature type="compositionally biased region" description="Basic and acidic residues" evidence="8">
    <location>
        <begin position="139"/>
        <end position="152"/>
    </location>
</feature>
<dbReference type="FunFam" id="3.30.160.60:FF:001719">
    <property type="entry name" value="C2H2 type zinc finger domain protein"/>
    <property type="match status" value="1"/>
</dbReference>
<evidence type="ECO:0000259" key="10">
    <source>
        <dbReference type="PROSITE" id="PS50157"/>
    </source>
</evidence>
<dbReference type="PROSITE" id="PS00028">
    <property type="entry name" value="ZINC_FINGER_C2H2_1"/>
    <property type="match status" value="1"/>
</dbReference>
<gene>
    <name evidence="11" type="ORF">N7452_004619</name>
</gene>
<dbReference type="Proteomes" id="UP001147695">
    <property type="component" value="Unassembled WGS sequence"/>
</dbReference>
<dbReference type="GO" id="GO:0008270">
    <property type="term" value="F:zinc ion binding"/>
    <property type="evidence" value="ECO:0007669"/>
    <property type="project" value="UniProtKB-KW"/>
</dbReference>
<dbReference type="PROSITE" id="PS50048">
    <property type="entry name" value="ZN2_CY6_FUNGAL_2"/>
    <property type="match status" value="1"/>
</dbReference>
<dbReference type="SUPFAM" id="SSF57667">
    <property type="entry name" value="beta-beta-alpha zinc fingers"/>
    <property type="match status" value="1"/>
</dbReference>
<dbReference type="SUPFAM" id="SSF57701">
    <property type="entry name" value="Zn2/Cys6 DNA-binding domain"/>
    <property type="match status" value="1"/>
</dbReference>
<dbReference type="Pfam" id="PF00172">
    <property type="entry name" value="Zn_clus"/>
    <property type="match status" value="1"/>
</dbReference>
<dbReference type="GO" id="GO:0003677">
    <property type="term" value="F:DNA binding"/>
    <property type="evidence" value="ECO:0007669"/>
    <property type="project" value="UniProtKB-KW"/>
</dbReference>
<dbReference type="PROSITE" id="PS00463">
    <property type="entry name" value="ZN2_CY6_FUNGAL_1"/>
    <property type="match status" value="1"/>
</dbReference>
<evidence type="ECO:0000256" key="6">
    <source>
        <dbReference type="ARBA" id="ARBA00023242"/>
    </source>
</evidence>
<dbReference type="InterPro" id="IPR001138">
    <property type="entry name" value="Zn2Cys6_DnaBD"/>
</dbReference>
<keyword evidence="3" id="KW-0805">Transcription regulation</keyword>
<feature type="region of interest" description="Disordered" evidence="8">
    <location>
        <begin position="374"/>
        <end position="423"/>
    </location>
</feature>
<sequence length="1013" mass="113720">MLSGKDKDEGATHLGDSALDPRPKTEDPNEESGLGHVQCVVCSSTFRRPEHLKRHLRSHTKEKPFECAHDTLHRHEISHHTPGIEGKDRTHRITVKTFRACFGCATARVRCSGGAPCGRCDTRSLDCQYPTQRRSKAKALRELDTNEAEIGRRKAAHRGSNASTHQPQFSEDKHNDSASPKPLLGVFSSKPDQMKSNSSNTHSAMVEASAPHIYPPNAMQEPSAVRQLNIYNGGDNKRYDYSNPGVTRPIHPSSSLDSGAGGLQPETCHSAVDIEMTMENDAVSLDFDPSLFDQSVTSTINWLPAELLPVASVDQTQPSHISSQHNQALGPGPYFSQMAWQPPVAISGQSDLAHREPASQRLVYMPVGSMRSPGQYSHSIGEASPQTVSVESTKSSADQLDGAGNGLPKHNKRHQPWPGSPGKPIGIGKQMLLEENEHRFEFPVIAKPRTDQNPEVLNRLVPSIEPSTYDEIHRQFIRLCQHDNPFYKAFDTDRFPTADELTWFIACFFNSFQSVYPILHLPTFNPNTCHWLLTTSVAALGCHVAQMAEMEQCTIAFHELLRRGIHVEQKDKNCQDQTSLDITQAILFNCIGLLHSRSERDTRLASSCFSGLVTIVNSTRLLAPQRSCLDGTSQSADWTCWVQDEVRRRTGYCIWLLDCTLAYYFENKPLLSLDDGKASLPAHEKLWQATSAGDWKQLWEQSPANESLYDAVHILYVEKRLISGIGEFSHILLIHALYHRMWEVGDYFRRPLSFWNPTAKKQSRETAIPTGSVWLPGIPSYSKWRNSACDCLDILHWTANSTIAKAAGFEHPTVLHLHTARLYLLAPFREMRSLATALATEKLHWRKRHQSLEWQYIRRWIEYDQYKARLSVIHAGVTLWHVRRYSTSAFHEPVATFIAVLTLWAYGTCHARASHESSPPSNSQVPHPETLREPRLIHLDRPCDDELVQLFVREGRVMSANVTGVGDICTAEGPERLLRVGCEIIAGLTAWSCSKRFVAILTRLAELTSQHTS</sequence>
<evidence type="ECO:0000256" key="8">
    <source>
        <dbReference type="SAM" id="MobiDB-lite"/>
    </source>
</evidence>
<evidence type="ECO:0000256" key="4">
    <source>
        <dbReference type="ARBA" id="ARBA00023125"/>
    </source>
</evidence>
<dbReference type="Gene3D" id="4.10.240.10">
    <property type="entry name" value="Zn(2)-C6 fungal-type DNA-binding domain"/>
    <property type="match status" value="1"/>
</dbReference>
<dbReference type="PROSITE" id="PS50157">
    <property type="entry name" value="ZINC_FINGER_C2H2_2"/>
    <property type="match status" value="1"/>
</dbReference>
<feature type="compositionally biased region" description="Polar residues" evidence="8">
    <location>
        <begin position="160"/>
        <end position="169"/>
    </location>
</feature>
<proteinExistence type="predicted"/>
<dbReference type="InterPro" id="IPR007219">
    <property type="entry name" value="XnlR_reg_dom"/>
</dbReference>
<dbReference type="CDD" id="cd00067">
    <property type="entry name" value="GAL4"/>
    <property type="match status" value="1"/>
</dbReference>
<dbReference type="Pfam" id="PF04082">
    <property type="entry name" value="Fungal_trans"/>
    <property type="match status" value="1"/>
</dbReference>
<dbReference type="GO" id="GO:0000981">
    <property type="term" value="F:DNA-binding transcription factor activity, RNA polymerase II-specific"/>
    <property type="evidence" value="ECO:0007669"/>
    <property type="project" value="InterPro"/>
</dbReference>
<dbReference type="PANTHER" id="PTHR47660">
    <property type="entry name" value="TRANSCRIPTION FACTOR WITH C2H2 AND ZN(2)-CYS(6) DNA BINDING DOMAIN (EUROFUNG)-RELATED-RELATED"/>
    <property type="match status" value="1"/>
</dbReference>
<evidence type="ECO:0000256" key="7">
    <source>
        <dbReference type="PROSITE-ProRule" id="PRU00042"/>
    </source>
</evidence>
<dbReference type="AlphaFoldDB" id="A0A9W9QH76"/>
<dbReference type="PANTHER" id="PTHR47660:SF7">
    <property type="entry name" value="TRANSCRIPTION FACTOR WITH C2H2 AND ZN(2)-CYS(6) DNA BINDING DOMAIN (EUROFUNG)"/>
    <property type="match status" value="1"/>
</dbReference>
<feature type="region of interest" description="Disordered" evidence="8">
    <location>
        <begin position="1"/>
        <end position="32"/>
    </location>
</feature>
<comment type="caution">
    <text evidence="11">The sequence shown here is derived from an EMBL/GenBank/DDBJ whole genome shotgun (WGS) entry which is preliminary data.</text>
</comment>
<keyword evidence="4" id="KW-0238">DNA-binding</keyword>
<feature type="compositionally biased region" description="Basic and acidic residues" evidence="8">
    <location>
        <begin position="1"/>
        <end position="11"/>
    </location>
</feature>
<evidence type="ECO:0000256" key="3">
    <source>
        <dbReference type="ARBA" id="ARBA00023015"/>
    </source>
</evidence>
<feature type="domain" description="C2H2-type" evidence="10">
    <location>
        <begin position="37"/>
        <end position="64"/>
    </location>
</feature>
<reference evidence="11" key="2">
    <citation type="journal article" date="2023" name="IMA Fungus">
        <title>Comparative genomic study of the Penicillium genus elucidates a diverse pangenome and 15 lateral gene transfer events.</title>
        <authorList>
            <person name="Petersen C."/>
            <person name="Sorensen T."/>
            <person name="Nielsen M.R."/>
            <person name="Sondergaard T.E."/>
            <person name="Sorensen J.L."/>
            <person name="Fitzpatrick D.A."/>
            <person name="Frisvad J.C."/>
            <person name="Nielsen K.L."/>
        </authorList>
    </citation>
    <scope>NUCLEOTIDE SEQUENCE</scope>
    <source>
        <strain evidence="11">IBT 35673</strain>
    </source>
</reference>
<evidence type="ECO:0000313" key="12">
    <source>
        <dbReference type="Proteomes" id="UP001147695"/>
    </source>
</evidence>
<feature type="domain" description="Zn(2)-C6 fungal-type" evidence="9">
    <location>
        <begin position="100"/>
        <end position="129"/>
    </location>
</feature>
<evidence type="ECO:0000313" key="11">
    <source>
        <dbReference type="EMBL" id="KAJ5337891.1"/>
    </source>
</evidence>
<name>A0A9W9QH76_PENBR</name>
<dbReference type="CDD" id="cd12148">
    <property type="entry name" value="fungal_TF_MHR"/>
    <property type="match status" value="1"/>
</dbReference>
<feature type="region of interest" description="Disordered" evidence="8">
    <location>
        <begin position="132"/>
        <end position="205"/>
    </location>
</feature>
<organism evidence="11 12">
    <name type="scientific">Penicillium brevicompactum</name>
    <dbReference type="NCBI Taxonomy" id="5074"/>
    <lineage>
        <taxon>Eukaryota</taxon>
        <taxon>Fungi</taxon>
        <taxon>Dikarya</taxon>
        <taxon>Ascomycota</taxon>
        <taxon>Pezizomycotina</taxon>
        <taxon>Eurotiomycetes</taxon>
        <taxon>Eurotiomycetidae</taxon>
        <taxon>Eurotiales</taxon>
        <taxon>Aspergillaceae</taxon>
        <taxon>Penicillium</taxon>
    </lineage>
</organism>
<evidence type="ECO:0000259" key="9">
    <source>
        <dbReference type="PROSITE" id="PS50048"/>
    </source>
</evidence>
<evidence type="ECO:0000256" key="5">
    <source>
        <dbReference type="ARBA" id="ARBA00023163"/>
    </source>
</evidence>
<dbReference type="InterPro" id="IPR036236">
    <property type="entry name" value="Znf_C2H2_sf"/>
</dbReference>
<dbReference type="InterPro" id="IPR013087">
    <property type="entry name" value="Znf_C2H2_type"/>
</dbReference>
<keyword evidence="5" id="KW-0804">Transcription</keyword>
<dbReference type="Gene3D" id="3.30.160.60">
    <property type="entry name" value="Classic Zinc Finger"/>
    <property type="match status" value="1"/>
</dbReference>
<reference evidence="11" key="1">
    <citation type="submission" date="2022-12" db="EMBL/GenBank/DDBJ databases">
        <authorList>
            <person name="Petersen C."/>
        </authorList>
    </citation>
    <scope>NUCLEOTIDE SEQUENCE</scope>
    <source>
        <strain evidence="11">IBT 35673</strain>
    </source>
</reference>
<dbReference type="EMBL" id="JAPZBQ010000003">
    <property type="protein sequence ID" value="KAJ5337891.1"/>
    <property type="molecule type" value="Genomic_DNA"/>
</dbReference>
<keyword evidence="2" id="KW-0862">Zinc</keyword>
<keyword evidence="7" id="KW-0863">Zinc-finger</keyword>
<protein>
    <submittedName>
        <fullName evidence="11">Uncharacterized protein</fullName>
    </submittedName>
</protein>
<keyword evidence="6" id="KW-0539">Nucleus</keyword>
<evidence type="ECO:0000256" key="1">
    <source>
        <dbReference type="ARBA" id="ARBA00022723"/>
    </source>
</evidence>
<dbReference type="InterPro" id="IPR036864">
    <property type="entry name" value="Zn2-C6_fun-type_DNA-bd_sf"/>
</dbReference>
<feature type="compositionally biased region" description="Polar residues" evidence="8">
    <location>
        <begin position="190"/>
        <end position="203"/>
    </location>
</feature>